<dbReference type="GO" id="GO:0005794">
    <property type="term" value="C:Golgi apparatus"/>
    <property type="evidence" value="ECO:0007669"/>
    <property type="project" value="TreeGrafter"/>
</dbReference>
<dbReference type="SUPFAM" id="SSF117281">
    <property type="entry name" value="Kelch motif"/>
    <property type="match status" value="1"/>
</dbReference>
<dbReference type="EMBL" id="NCKW01011409">
    <property type="protein sequence ID" value="POM63560.1"/>
    <property type="molecule type" value="Genomic_DNA"/>
</dbReference>
<evidence type="ECO:0000313" key="3">
    <source>
        <dbReference type="EMBL" id="POM63560.1"/>
    </source>
</evidence>
<dbReference type="InterPro" id="IPR006652">
    <property type="entry name" value="Kelch_1"/>
</dbReference>
<protein>
    <recommendedName>
        <fullName evidence="5">Leucine-zipper-like transcriptional regulator 1</fullName>
    </recommendedName>
</protein>
<dbReference type="OrthoDB" id="10251809at2759"/>
<evidence type="ECO:0008006" key="5">
    <source>
        <dbReference type="Google" id="ProtNLM"/>
    </source>
</evidence>
<dbReference type="PANTHER" id="PTHR46376:SF1">
    <property type="entry name" value="LEUCINE-ZIPPER-LIKE TRANSCRIPTIONAL REGULATOR 1"/>
    <property type="match status" value="1"/>
</dbReference>
<evidence type="ECO:0000256" key="1">
    <source>
        <dbReference type="ARBA" id="ARBA00022441"/>
    </source>
</evidence>
<keyword evidence="4" id="KW-1185">Reference proteome</keyword>
<keyword evidence="2" id="KW-0677">Repeat</keyword>
<dbReference type="Proteomes" id="UP000237271">
    <property type="component" value="Unassembled WGS sequence"/>
</dbReference>
<organism evidence="3 4">
    <name type="scientific">Phytophthora palmivora</name>
    <dbReference type="NCBI Taxonomy" id="4796"/>
    <lineage>
        <taxon>Eukaryota</taxon>
        <taxon>Sar</taxon>
        <taxon>Stramenopiles</taxon>
        <taxon>Oomycota</taxon>
        <taxon>Peronosporomycetes</taxon>
        <taxon>Peronosporales</taxon>
        <taxon>Peronosporaceae</taxon>
        <taxon>Phytophthora</taxon>
    </lineage>
</organism>
<reference evidence="3 4" key="1">
    <citation type="journal article" date="2017" name="Genome Biol. Evol.">
        <title>Phytophthora megakarya and P. palmivora, closely related causal agents of cacao black pod rot, underwent increases in genome sizes and gene numbers by different mechanisms.</title>
        <authorList>
            <person name="Ali S.S."/>
            <person name="Shao J."/>
            <person name="Lary D.J."/>
            <person name="Kronmiller B."/>
            <person name="Shen D."/>
            <person name="Strem M.D."/>
            <person name="Amoako-Attah I."/>
            <person name="Akrofi A.Y."/>
            <person name="Begoude B.A."/>
            <person name="Ten Hoopen G.M."/>
            <person name="Coulibaly K."/>
            <person name="Kebe B.I."/>
            <person name="Melnick R.L."/>
            <person name="Guiltinan M.J."/>
            <person name="Tyler B.M."/>
            <person name="Meinhardt L.W."/>
            <person name="Bailey B.A."/>
        </authorList>
    </citation>
    <scope>NUCLEOTIDE SEQUENCE [LARGE SCALE GENOMIC DNA]</scope>
    <source>
        <strain evidence="4">sbr112.9</strain>
    </source>
</reference>
<dbReference type="InterPro" id="IPR051568">
    <property type="entry name" value="LZTR1/Attractin"/>
</dbReference>
<evidence type="ECO:0000256" key="2">
    <source>
        <dbReference type="ARBA" id="ARBA00022737"/>
    </source>
</evidence>
<accession>A0A2P4XDD4</accession>
<dbReference type="AlphaFoldDB" id="A0A2P4XDD4"/>
<dbReference type="InterPro" id="IPR015915">
    <property type="entry name" value="Kelch-typ_b-propeller"/>
</dbReference>
<evidence type="ECO:0000313" key="4">
    <source>
        <dbReference type="Proteomes" id="UP000237271"/>
    </source>
</evidence>
<keyword evidence="1" id="KW-0880">Kelch repeat</keyword>
<dbReference type="SMART" id="SM00612">
    <property type="entry name" value="Kelch"/>
    <property type="match status" value="3"/>
</dbReference>
<gene>
    <name evidence="3" type="ORF">PHPALM_21022</name>
</gene>
<name>A0A2P4XDD4_9STRA</name>
<dbReference type="Gene3D" id="2.120.10.80">
    <property type="entry name" value="Kelch-type beta propeller"/>
    <property type="match status" value="2"/>
</dbReference>
<proteinExistence type="predicted"/>
<dbReference type="Pfam" id="PF24681">
    <property type="entry name" value="Kelch_KLHDC2_KLHL20_DRC7"/>
    <property type="match status" value="1"/>
</dbReference>
<dbReference type="PANTHER" id="PTHR46376">
    <property type="entry name" value="LEUCINE-ZIPPER-LIKE TRANSCRIPTIONAL REGULATOR 1"/>
    <property type="match status" value="1"/>
</dbReference>
<comment type="caution">
    <text evidence="3">The sequence shown here is derived from an EMBL/GenBank/DDBJ whole genome shotgun (WGS) entry which is preliminary data.</text>
</comment>
<sequence>MALQPNSRSWVDVPCENPSAAPCHRSLHVCAVRKDSLYIFGGYDGSNRINDFYEFNFKRKLWSVVLAIGSAPSPRDRHVAVVYKDSFYVFAGFDGSSRVNDFIEYNFLAQRWSNVVVNAGLPPTARHSHAAVVYDKSMFCFGGYDGSYRNDFHEFNFVVHNHTCILFGGHDGSRHLNDVHVYDFDSRVWSLLATEGQAPIARDSHVAVIHLNSMYIFGGSTGTAVNDFYELNLGDSTANLQDNDSATLALVTTPT</sequence>